<dbReference type="PANTHER" id="PTHR46797">
    <property type="entry name" value="HTH-TYPE TRANSCRIPTIONAL REGULATOR"/>
    <property type="match status" value="1"/>
</dbReference>
<dbReference type="SMART" id="SM00530">
    <property type="entry name" value="HTH_XRE"/>
    <property type="match status" value="1"/>
</dbReference>
<evidence type="ECO:0000259" key="2">
    <source>
        <dbReference type="PROSITE" id="PS50943"/>
    </source>
</evidence>
<feature type="domain" description="HTH cro/C1-type" evidence="2">
    <location>
        <begin position="39"/>
        <end position="97"/>
    </location>
</feature>
<evidence type="ECO:0000313" key="3">
    <source>
        <dbReference type="EMBL" id="MFD1225413.1"/>
    </source>
</evidence>
<dbReference type="SUPFAM" id="SSF47413">
    <property type="entry name" value="lambda repressor-like DNA-binding domains"/>
    <property type="match status" value="1"/>
</dbReference>
<dbReference type="PROSITE" id="PS50943">
    <property type="entry name" value="HTH_CROC1"/>
    <property type="match status" value="1"/>
</dbReference>
<dbReference type="Gene3D" id="1.10.260.40">
    <property type="entry name" value="lambda repressor-like DNA-binding domains"/>
    <property type="match status" value="1"/>
</dbReference>
<dbReference type="InterPro" id="IPR050807">
    <property type="entry name" value="TransReg_Diox_bact_type"/>
</dbReference>
<dbReference type="RefSeq" id="WP_079911303.1">
    <property type="nucleotide sequence ID" value="NZ_BAABJG010000013.1"/>
</dbReference>
<keyword evidence="4" id="KW-1185">Reference proteome</keyword>
<accession>A0ABW3UWU3</accession>
<dbReference type="EMBL" id="JBHTLU010000059">
    <property type="protein sequence ID" value="MFD1225413.1"/>
    <property type="molecule type" value="Genomic_DNA"/>
</dbReference>
<dbReference type="InterPro" id="IPR010982">
    <property type="entry name" value="Lambda_DNA-bd_dom_sf"/>
</dbReference>
<evidence type="ECO:0000256" key="1">
    <source>
        <dbReference type="ARBA" id="ARBA00023125"/>
    </source>
</evidence>
<name>A0ABW3UWU3_9BACL</name>
<dbReference type="CDD" id="cd00093">
    <property type="entry name" value="HTH_XRE"/>
    <property type="match status" value="1"/>
</dbReference>
<evidence type="ECO:0000313" key="4">
    <source>
        <dbReference type="Proteomes" id="UP001597180"/>
    </source>
</evidence>
<protein>
    <submittedName>
        <fullName evidence="3">Helix-turn-helix domain-containing protein</fullName>
    </submittedName>
</protein>
<dbReference type="Pfam" id="PF01381">
    <property type="entry name" value="HTH_3"/>
    <property type="match status" value="1"/>
</dbReference>
<sequence length="103" mass="11300">MTDHPQGPVDWDDFKKKINALNETEKEVIEQMARLVSEITRRRKALGLTQTEVAKRAGITQAQVARLENSHTVPSMETVMKVALALGLKIGFEEAAAAQVATA</sequence>
<comment type="caution">
    <text evidence="3">The sequence shown here is derived from an EMBL/GenBank/DDBJ whole genome shotgun (WGS) entry which is preliminary data.</text>
</comment>
<reference evidence="4" key="1">
    <citation type="journal article" date="2019" name="Int. J. Syst. Evol. Microbiol.">
        <title>The Global Catalogue of Microorganisms (GCM) 10K type strain sequencing project: providing services to taxonomists for standard genome sequencing and annotation.</title>
        <authorList>
            <consortium name="The Broad Institute Genomics Platform"/>
            <consortium name="The Broad Institute Genome Sequencing Center for Infectious Disease"/>
            <person name="Wu L."/>
            <person name="Ma J."/>
        </authorList>
    </citation>
    <scope>NUCLEOTIDE SEQUENCE [LARGE SCALE GENOMIC DNA]</scope>
    <source>
        <strain evidence="4">CCUG 53270</strain>
    </source>
</reference>
<proteinExistence type="predicted"/>
<dbReference type="InterPro" id="IPR001387">
    <property type="entry name" value="Cro/C1-type_HTH"/>
</dbReference>
<organism evidence="3 4">
    <name type="scientific">Paenibacillus vulneris</name>
    <dbReference type="NCBI Taxonomy" id="1133364"/>
    <lineage>
        <taxon>Bacteria</taxon>
        <taxon>Bacillati</taxon>
        <taxon>Bacillota</taxon>
        <taxon>Bacilli</taxon>
        <taxon>Bacillales</taxon>
        <taxon>Paenibacillaceae</taxon>
        <taxon>Paenibacillus</taxon>
    </lineage>
</organism>
<gene>
    <name evidence="3" type="ORF">ACFQ4B_35570</name>
</gene>
<dbReference type="PANTHER" id="PTHR46797:SF1">
    <property type="entry name" value="METHYLPHOSPHONATE SYNTHASE"/>
    <property type="match status" value="1"/>
</dbReference>
<keyword evidence="1" id="KW-0238">DNA-binding</keyword>
<dbReference type="Proteomes" id="UP001597180">
    <property type="component" value="Unassembled WGS sequence"/>
</dbReference>